<dbReference type="InterPro" id="IPR029044">
    <property type="entry name" value="Nucleotide-diphossugar_trans"/>
</dbReference>
<dbReference type="GO" id="GO:0005794">
    <property type="term" value="C:Golgi apparatus"/>
    <property type="evidence" value="ECO:0007669"/>
    <property type="project" value="TreeGrafter"/>
</dbReference>
<organism evidence="7 8">
    <name type="scientific">Naumovozyma castellii</name>
    <name type="common">Yeast</name>
    <name type="synonym">Saccharomyces castellii</name>
    <dbReference type="NCBI Taxonomy" id="27288"/>
    <lineage>
        <taxon>Eukaryota</taxon>
        <taxon>Fungi</taxon>
        <taxon>Dikarya</taxon>
        <taxon>Ascomycota</taxon>
        <taxon>Saccharomycotina</taxon>
        <taxon>Saccharomycetes</taxon>
        <taxon>Saccharomycetales</taxon>
        <taxon>Saccharomycetaceae</taxon>
        <taxon>Naumovozyma</taxon>
    </lineage>
</organism>
<dbReference type="Gene3D" id="3.90.550.10">
    <property type="entry name" value="Spore Coat Polysaccharide Biosynthesis Protein SpsA, Chain A"/>
    <property type="match status" value="1"/>
</dbReference>
<accession>G0VBI5</accession>
<reference evidence="7 8" key="1">
    <citation type="journal article" date="2011" name="Proc. Natl. Acad. Sci. U.S.A.">
        <title>Evolutionary erosion of yeast sex chromosomes by mating-type switching accidents.</title>
        <authorList>
            <person name="Gordon J.L."/>
            <person name="Armisen D."/>
            <person name="Proux-Wera E."/>
            <person name="Oheigeartaigh S.S."/>
            <person name="Byrne K.P."/>
            <person name="Wolfe K.H."/>
        </authorList>
    </citation>
    <scope>NUCLEOTIDE SEQUENCE [LARGE SCALE GENOMIC DNA]</scope>
    <source>
        <strain evidence="8">ATCC 76901 / BCRC 22586 / CBS 4309 / NBRC 1992 / NRRL Y-12630</strain>
    </source>
</reference>
<evidence type="ECO:0000256" key="1">
    <source>
        <dbReference type="ARBA" id="ARBA00004606"/>
    </source>
</evidence>
<name>G0VBI5_NAUCA</name>
<evidence type="ECO:0000256" key="6">
    <source>
        <dbReference type="PIRSR" id="PIRSR018153-1"/>
    </source>
</evidence>
<evidence type="ECO:0000256" key="4">
    <source>
        <dbReference type="ARBA" id="ARBA00022679"/>
    </source>
</evidence>
<dbReference type="OrthoDB" id="439943at2759"/>
<dbReference type="KEGG" id="ncs:NCAS_0B02270"/>
<dbReference type="PANTHER" id="PTHR31121">
    <property type="entry name" value="ALPHA-1,2 MANNOSYLTRANSFERASE KTR1"/>
    <property type="match status" value="1"/>
</dbReference>
<dbReference type="OMA" id="YCDIQYD"/>
<dbReference type="Pfam" id="PF01793">
    <property type="entry name" value="Glyco_transf_15"/>
    <property type="match status" value="1"/>
</dbReference>
<proteinExistence type="inferred from homology"/>
<sequence>MSSENFEVDVEKEKEEEKVQQISSPSFFERNEQPIKVFGASLILLLTALFINFSNPGHGKGRPIIRNHVRESSSYIMPFTDASQGVHHPVDDGIREKAVMVTLSRNRDLWQLLQSIRDVEDRFNNRYHYDWVFLNDVPFTDEFKRVTSAMVSGKTKYGLIDEDQWSVPPWIDEAEFEERRKWMEAQEVPYGGMVPYRHMCRYQSGFIWRHPLLDEYDYYWRVDTDIRIYCDIQYDIFKFMRENKKKYGFILSLSEYEATIPTFWDTVKKFVEDHPEHIHHNNLLDFISDDRGDTFNLCHFWTNFEIASLEFYRSDAYRDYFEFLDHSGGFYYERWGDAPVHSVAAALFLDKSEVHFFDGLGFYHPDYHSCPIEEDIRLQNKCICEPSKDNTWWPFYFCNRKFFEVQGLPIPPEVPLD</sequence>
<protein>
    <recommendedName>
        <fullName evidence="9">Glycosyltransferase family 15 protein</fullName>
    </recommendedName>
</protein>
<dbReference type="PANTHER" id="PTHR31121:SF11">
    <property type="entry name" value="MANNOSYLTRANSFERASE KTR3-RELATED"/>
    <property type="match status" value="1"/>
</dbReference>
<evidence type="ECO:0000313" key="8">
    <source>
        <dbReference type="Proteomes" id="UP000001640"/>
    </source>
</evidence>
<keyword evidence="3" id="KW-0328">Glycosyltransferase</keyword>
<dbReference type="HOGENOM" id="CLU_024327_0_1_1"/>
<dbReference type="FunFam" id="3.90.550.10:FF:000051">
    <property type="entry name" value="Alpha-1,2-mannosyltransferase (Ktr4)"/>
    <property type="match status" value="1"/>
</dbReference>
<keyword evidence="5" id="KW-0735">Signal-anchor</keyword>
<dbReference type="AlphaFoldDB" id="G0VBI5"/>
<keyword evidence="5" id="KW-0812">Transmembrane</keyword>
<dbReference type="FunCoup" id="G0VBI5">
    <property type="interactions" value="195"/>
</dbReference>
<dbReference type="EMBL" id="HE576753">
    <property type="protein sequence ID" value="CCC68311.1"/>
    <property type="molecule type" value="Genomic_DNA"/>
</dbReference>
<dbReference type="PIRSF" id="PIRSF018153">
    <property type="entry name" value="Glyco_trans_15"/>
    <property type="match status" value="1"/>
</dbReference>
<evidence type="ECO:0000313" key="7">
    <source>
        <dbReference type="EMBL" id="CCC68311.1"/>
    </source>
</evidence>
<evidence type="ECO:0000256" key="2">
    <source>
        <dbReference type="ARBA" id="ARBA00007677"/>
    </source>
</evidence>
<gene>
    <name evidence="7" type="primary">NCAS0B02270</name>
    <name evidence="7" type="ordered locus">NCAS_0B02270</name>
</gene>
<dbReference type="RefSeq" id="XP_003674685.1">
    <property type="nucleotide sequence ID" value="XM_003674637.1"/>
</dbReference>
<keyword evidence="4" id="KW-0808">Transferase</keyword>
<dbReference type="GeneID" id="96901871"/>
<comment type="similarity">
    <text evidence="2">Belongs to the glycosyltransferase 15 family.</text>
</comment>
<dbReference type="GO" id="GO:0016020">
    <property type="term" value="C:membrane"/>
    <property type="evidence" value="ECO:0007669"/>
    <property type="project" value="UniProtKB-SubCell"/>
</dbReference>
<dbReference type="GO" id="GO:0006493">
    <property type="term" value="P:protein O-linked glycosylation"/>
    <property type="evidence" value="ECO:0007669"/>
    <property type="project" value="EnsemblFungi"/>
</dbReference>
<dbReference type="Proteomes" id="UP000001640">
    <property type="component" value="Chromosome 2"/>
</dbReference>
<dbReference type="InParanoid" id="G0VBI5"/>
<dbReference type="GO" id="GO:0006491">
    <property type="term" value="P:N-glycan processing"/>
    <property type="evidence" value="ECO:0007669"/>
    <property type="project" value="EnsemblFungi"/>
</dbReference>
<evidence type="ECO:0000256" key="5">
    <source>
        <dbReference type="ARBA" id="ARBA00022968"/>
    </source>
</evidence>
<dbReference type="GO" id="GO:0000032">
    <property type="term" value="P:cell wall mannoprotein biosynthetic process"/>
    <property type="evidence" value="ECO:0007669"/>
    <property type="project" value="TreeGrafter"/>
</dbReference>
<dbReference type="GO" id="GO:0000026">
    <property type="term" value="F:alpha-1,2-mannosyltransferase activity"/>
    <property type="evidence" value="ECO:0007669"/>
    <property type="project" value="TreeGrafter"/>
</dbReference>
<dbReference type="InterPro" id="IPR002685">
    <property type="entry name" value="Glyco_trans_15"/>
</dbReference>
<evidence type="ECO:0000256" key="3">
    <source>
        <dbReference type="ARBA" id="ARBA00022676"/>
    </source>
</evidence>
<dbReference type="eggNOG" id="KOG4472">
    <property type="taxonomic scope" value="Eukaryota"/>
</dbReference>
<evidence type="ECO:0008006" key="9">
    <source>
        <dbReference type="Google" id="ProtNLM"/>
    </source>
</evidence>
<feature type="active site" description="Nucleophile" evidence="6">
    <location>
        <position position="305"/>
    </location>
</feature>
<dbReference type="SUPFAM" id="SSF53448">
    <property type="entry name" value="Nucleotide-diphospho-sugar transferases"/>
    <property type="match status" value="1"/>
</dbReference>
<comment type="subcellular location">
    <subcellularLocation>
        <location evidence="1">Membrane</location>
        <topology evidence="1">Single-pass type II membrane protein</topology>
    </subcellularLocation>
</comment>
<keyword evidence="8" id="KW-1185">Reference proteome</keyword>
<reference key="2">
    <citation type="submission" date="2011-08" db="EMBL/GenBank/DDBJ databases">
        <title>Genome sequence of Naumovozyma castellii.</title>
        <authorList>
            <person name="Gordon J.L."/>
            <person name="Armisen D."/>
            <person name="Proux-Wera E."/>
            <person name="OhEigeartaigh S.S."/>
            <person name="Byrne K.P."/>
            <person name="Wolfe K.H."/>
        </authorList>
    </citation>
    <scope>NUCLEOTIDE SEQUENCE</scope>
    <source>
        <strain>Type strain:CBS 4309</strain>
    </source>
</reference>